<feature type="transmembrane region" description="Helical" evidence="14">
    <location>
        <begin position="389"/>
        <end position="410"/>
    </location>
</feature>
<evidence type="ECO:0000256" key="10">
    <source>
        <dbReference type="ARBA" id="ARBA00023134"/>
    </source>
</evidence>
<name>A0ABM7X3P9_9BACT</name>
<dbReference type="PROSITE" id="PS51711">
    <property type="entry name" value="G_FEOB"/>
    <property type="match status" value="1"/>
</dbReference>
<evidence type="ECO:0000256" key="2">
    <source>
        <dbReference type="ARBA" id="ARBA00022448"/>
    </source>
</evidence>
<keyword evidence="4 14" id="KW-0410">Iron transport</keyword>
<evidence type="ECO:0000256" key="3">
    <source>
        <dbReference type="ARBA" id="ARBA00022475"/>
    </source>
</evidence>
<evidence type="ECO:0000256" key="11">
    <source>
        <dbReference type="ARBA" id="ARBA00023136"/>
    </source>
</evidence>
<feature type="transmembrane region" description="Helical" evidence="14">
    <location>
        <begin position="496"/>
        <end position="514"/>
    </location>
</feature>
<dbReference type="InterPro" id="IPR011642">
    <property type="entry name" value="Gate_dom"/>
</dbReference>
<dbReference type="InterPro" id="IPR003373">
    <property type="entry name" value="Fe2_transport_prot-B"/>
</dbReference>
<keyword evidence="17" id="KW-1185">Reference proteome</keyword>
<reference evidence="17" key="1">
    <citation type="journal article" date="2022" name="Int. J. Syst. Evol. Microbiol.">
        <title>Anaeromyxobacter oryzae sp. nov., Anaeromyxobacter diazotrophicus sp. nov. and Anaeromyxobacter paludicola sp. nov., isolated from paddy soils.</title>
        <authorList>
            <person name="Itoh H."/>
            <person name="Xu Z."/>
            <person name="Mise K."/>
            <person name="Masuda Y."/>
            <person name="Ushijima N."/>
            <person name="Hayakawa C."/>
            <person name="Shiratori Y."/>
            <person name="Senoo K."/>
        </authorList>
    </citation>
    <scope>NUCLEOTIDE SEQUENCE [LARGE SCALE GENOMIC DNA]</scope>
    <source>
        <strain evidence="17">Red232</strain>
    </source>
</reference>
<dbReference type="Pfam" id="PF17910">
    <property type="entry name" value="FeoB_Cyto"/>
    <property type="match status" value="1"/>
</dbReference>
<dbReference type="PRINTS" id="PR00326">
    <property type="entry name" value="GTP1OBG"/>
</dbReference>
<keyword evidence="3" id="KW-1003">Cell membrane</keyword>
<dbReference type="PANTHER" id="PTHR43185">
    <property type="entry name" value="FERROUS IRON TRANSPORT PROTEIN B"/>
    <property type="match status" value="1"/>
</dbReference>
<dbReference type="SUPFAM" id="SSF52540">
    <property type="entry name" value="P-loop containing nucleoside triphosphate hydrolases"/>
    <property type="match status" value="1"/>
</dbReference>
<evidence type="ECO:0000256" key="14">
    <source>
        <dbReference type="RuleBase" id="RU362098"/>
    </source>
</evidence>
<keyword evidence="9" id="KW-0406">Ion transport</keyword>
<evidence type="ECO:0000256" key="5">
    <source>
        <dbReference type="ARBA" id="ARBA00022692"/>
    </source>
</evidence>
<dbReference type="Gene3D" id="1.10.287.1770">
    <property type="match status" value="1"/>
</dbReference>
<keyword evidence="6" id="KW-0547">Nucleotide-binding</keyword>
<feature type="transmembrane region" description="Helical" evidence="14">
    <location>
        <begin position="580"/>
        <end position="604"/>
    </location>
</feature>
<comment type="similarity">
    <text evidence="14">Belongs to the TRAFAC class TrmE-Era-EngA-EngB-Septin-like GTPase superfamily. FeoB GTPase (TC 9.A.8) family.</text>
</comment>
<evidence type="ECO:0000256" key="1">
    <source>
        <dbReference type="ARBA" id="ARBA00004651"/>
    </source>
</evidence>
<dbReference type="InterPro" id="IPR041069">
    <property type="entry name" value="FeoB_Cyto"/>
</dbReference>
<feature type="transmembrane region" description="Helical" evidence="14">
    <location>
        <begin position="304"/>
        <end position="326"/>
    </location>
</feature>
<dbReference type="InterPro" id="IPR011640">
    <property type="entry name" value="Fe2_transport_prot_B_C"/>
</dbReference>
<evidence type="ECO:0000256" key="4">
    <source>
        <dbReference type="ARBA" id="ARBA00022496"/>
    </source>
</evidence>
<feature type="domain" description="FeoB-type G" evidence="15">
    <location>
        <begin position="26"/>
        <end position="188"/>
    </location>
</feature>
<dbReference type="InterPro" id="IPR050860">
    <property type="entry name" value="FeoB_GTPase"/>
</dbReference>
<evidence type="ECO:0000256" key="7">
    <source>
        <dbReference type="ARBA" id="ARBA00022989"/>
    </source>
</evidence>
<dbReference type="NCBIfam" id="TIGR00437">
    <property type="entry name" value="feoB"/>
    <property type="match status" value="1"/>
</dbReference>
<dbReference type="InterPro" id="IPR027417">
    <property type="entry name" value="P-loop_NTPase"/>
</dbReference>
<feature type="transmembrane region" description="Helical" evidence="14">
    <location>
        <begin position="660"/>
        <end position="681"/>
    </location>
</feature>
<evidence type="ECO:0000259" key="15">
    <source>
        <dbReference type="PROSITE" id="PS51711"/>
    </source>
</evidence>
<evidence type="ECO:0000313" key="17">
    <source>
        <dbReference type="Proteomes" id="UP001162891"/>
    </source>
</evidence>
<dbReference type="Pfam" id="PF07664">
    <property type="entry name" value="FeoB_C"/>
    <property type="match status" value="1"/>
</dbReference>
<keyword evidence="2 14" id="KW-0813">Transport</keyword>
<keyword evidence="11 14" id="KW-0472">Membrane</keyword>
<evidence type="ECO:0000256" key="13">
    <source>
        <dbReference type="NCBIfam" id="TIGR00437"/>
    </source>
</evidence>
<dbReference type="PANTHER" id="PTHR43185:SF1">
    <property type="entry name" value="FE(2+) TRANSPORTER FEOB"/>
    <property type="match status" value="1"/>
</dbReference>
<evidence type="ECO:0000256" key="12">
    <source>
        <dbReference type="ARBA" id="ARBA00031200"/>
    </source>
</evidence>
<evidence type="ECO:0000256" key="6">
    <source>
        <dbReference type="ARBA" id="ARBA00022741"/>
    </source>
</evidence>
<comment type="subcellular location">
    <subcellularLocation>
        <location evidence="14">Cell inner membrane</location>
        <topology evidence="14">Multi-pass membrane protein</topology>
    </subcellularLocation>
    <subcellularLocation>
        <location evidence="1">Cell membrane</location>
        <topology evidence="1">Multi-pass membrane protein</topology>
    </subcellularLocation>
</comment>
<dbReference type="Pfam" id="PF07670">
    <property type="entry name" value="Gate"/>
    <property type="match status" value="2"/>
</dbReference>
<dbReference type="EMBL" id="AP025591">
    <property type="protein sequence ID" value="BDG06416.1"/>
    <property type="molecule type" value="Genomic_DNA"/>
</dbReference>
<dbReference type="Gene3D" id="3.40.50.300">
    <property type="entry name" value="P-loop containing nucleotide triphosphate hydrolases"/>
    <property type="match status" value="1"/>
</dbReference>
<evidence type="ECO:0000256" key="8">
    <source>
        <dbReference type="ARBA" id="ARBA00023004"/>
    </source>
</evidence>
<gene>
    <name evidence="16" type="primary">feoB-1</name>
    <name evidence="16" type="ORF">AMOR_54120</name>
</gene>
<evidence type="ECO:0000313" key="16">
    <source>
        <dbReference type="EMBL" id="BDG06416.1"/>
    </source>
</evidence>
<dbReference type="Pfam" id="PF02421">
    <property type="entry name" value="FeoB_N"/>
    <property type="match status" value="1"/>
</dbReference>
<proteinExistence type="inferred from homology"/>
<feature type="transmembrane region" description="Helical" evidence="14">
    <location>
        <begin position="549"/>
        <end position="568"/>
    </location>
</feature>
<comment type="function">
    <text evidence="14">Probable transporter of a GTP-driven Fe(2+) uptake system.</text>
</comment>
<feature type="transmembrane region" description="Helical" evidence="14">
    <location>
        <begin position="464"/>
        <end position="484"/>
    </location>
</feature>
<organism evidence="16 17">
    <name type="scientific">Anaeromyxobacter oryzae</name>
    <dbReference type="NCBI Taxonomy" id="2918170"/>
    <lineage>
        <taxon>Bacteria</taxon>
        <taxon>Pseudomonadati</taxon>
        <taxon>Myxococcota</taxon>
        <taxon>Myxococcia</taxon>
        <taxon>Myxococcales</taxon>
        <taxon>Cystobacterineae</taxon>
        <taxon>Anaeromyxobacteraceae</taxon>
        <taxon>Anaeromyxobacter</taxon>
    </lineage>
</organism>
<keyword evidence="7 14" id="KW-1133">Transmembrane helix</keyword>
<keyword evidence="5 14" id="KW-0812">Transmembrane</keyword>
<protein>
    <recommendedName>
        <fullName evidence="12 13">Ferrous iron transport protein B</fullName>
    </recommendedName>
</protein>
<dbReference type="InterPro" id="IPR006073">
    <property type="entry name" value="GTP-bd"/>
</dbReference>
<dbReference type="Proteomes" id="UP001162891">
    <property type="component" value="Chromosome"/>
</dbReference>
<feature type="transmembrane region" description="Helical" evidence="14">
    <location>
        <begin position="632"/>
        <end position="654"/>
    </location>
</feature>
<evidence type="ECO:0000256" key="9">
    <source>
        <dbReference type="ARBA" id="ARBA00023065"/>
    </source>
</evidence>
<feature type="transmembrane region" description="Helical" evidence="14">
    <location>
        <begin position="430"/>
        <end position="452"/>
    </location>
</feature>
<dbReference type="InterPro" id="IPR030389">
    <property type="entry name" value="G_FEOB_dom"/>
</dbReference>
<sequence>MTPPPAAGATARRDPELERKQVVTAERAVILVGNPNVGKSVLFGALTGKYVTVSNYPGTTVEVTRGTATIEGQSWHVMDTPGTNNLLPMSEDEQVTRDILLSERGYVCLQVCDAKNLRRGLLLAAQLAEAEIPFALALNMADEAESRGIAIDEGRLAKTLQIDVVRTVAVQRKGLAALQARLGSARPSPWRPRYDEAIEAALAEIAPLMPVGGIGARALALMALVGDESLRTHLAAHLAEADLARLDAVRRTLAARYPESLRFVVARQRLAAVDRLHDAVVTRGIASATSGFARKLGAWSTHPLWGIPILAVVLWFAYEFVGVLGAGKAVDFLEHTVFANYLVPWTDALVRHLTPAGAVQEFLVGPPGVPYTDHGGFLVGRYGIVSMGLSYAVAIVLPIVTTFFIAFSILEDSGYLPRLAVMVNKIFKRMGLNGKAVLPMVLGLGCDTMATMTARIMETRKERVIVTLLLALAVPCSAQMAVILAMTSGLSRTANLWFLGTLLLVIFLVGWLSAKVLPGRGSDFILELPPLRVPQASNIAVKTSARIEWYLREALPLFVLGTLILYVLDRFHLLGVLERAMSPVVVGLLNLPPQAASAFILGFLRRDYAAAGLFRYFEPYMKAGTMTWNMEIQVVVALVTITLFIPCIANFFMILKERGWKTGVAIAAFILPFSFGVGAAVNQLMRLAH</sequence>
<keyword evidence="10 14" id="KW-0342">GTP-binding</keyword>
<accession>A0ABM7X3P9</accession>
<keyword evidence="8 14" id="KW-0408">Iron</keyword>
<dbReference type="RefSeq" id="WP_248356211.1">
    <property type="nucleotide sequence ID" value="NZ_AP025591.1"/>
</dbReference>